<dbReference type="PANTHER" id="PTHR33446">
    <property type="entry name" value="PROTEIN TONB-RELATED"/>
    <property type="match status" value="1"/>
</dbReference>
<dbReference type="InterPro" id="IPR051045">
    <property type="entry name" value="TonB-dependent_transducer"/>
</dbReference>
<dbReference type="PROSITE" id="PS52015">
    <property type="entry name" value="TONB_CTD"/>
    <property type="match status" value="1"/>
</dbReference>
<dbReference type="PANTHER" id="PTHR33446:SF2">
    <property type="entry name" value="PROTEIN TONB"/>
    <property type="match status" value="1"/>
</dbReference>
<feature type="domain" description="TonB C-terminal" evidence="11">
    <location>
        <begin position="135"/>
        <end position="225"/>
    </location>
</feature>
<evidence type="ECO:0000256" key="2">
    <source>
        <dbReference type="ARBA" id="ARBA00006555"/>
    </source>
</evidence>
<keyword evidence="6 10" id="KW-0812">Transmembrane</keyword>
<evidence type="ECO:0000256" key="8">
    <source>
        <dbReference type="ARBA" id="ARBA00022989"/>
    </source>
</evidence>
<gene>
    <name evidence="12" type="ORF">GCM10011339_34000</name>
</gene>
<dbReference type="RefSeq" id="WP_137404324.1">
    <property type="nucleotide sequence ID" value="NZ_BMIU01000019.1"/>
</dbReference>
<evidence type="ECO:0000256" key="7">
    <source>
        <dbReference type="ARBA" id="ARBA00022927"/>
    </source>
</evidence>
<dbReference type="SUPFAM" id="SSF74653">
    <property type="entry name" value="TolA/TonB C-terminal domain"/>
    <property type="match status" value="1"/>
</dbReference>
<accession>A0ABQ1V7K4</accession>
<comment type="similarity">
    <text evidence="2">Belongs to the TonB family.</text>
</comment>
<evidence type="ECO:0000313" key="12">
    <source>
        <dbReference type="EMBL" id="GGF42718.1"/>
    </source>
</evidence>
<evidence type="ECO:0000256" key="3">
    <source>
        <dbReference type="ARBA" id="ARBA00022448"/>
    </source>
</evidence>
<name>A0ABQ1V7K4_9BACT</name>
<dbReference type="PRINTS" id="PR01374">
    <property type="entry name" value="TONBPROTEIN"/>
</dbReference>
<reference evidence="13" key="1">
    <citation type="journal article" date="2019" name="Int. J. Syst. Evol. Microbiol.">
        <title>The Global Catalogue of Microorganisms (GCM) 10K type strain sequencing project: providing services to taxonomists for standard genome sequencing and annotation.</title>
        <authorList>
            <consortium name="The Broad Institute Genomics Platform"/>
            <consortium name="The Broad Institute Genome Sequencing Center for Infectious Disease"/>
            <person name="Wu L."/>
            <person name="Ma J."/>
        </authorList>
    </citation>
    <scope>NUCLEOTIDE SEQUENCE [LARGE SCALE GENOMIC DNA]</scope>
    <source>
        <strain evidence="13">CGMCC 1.15407</strain>
    </source>
</reference>
<comment type="caution">
    <text evidence="12">The sequence shown here is derived from an EMBL/GenBank/DDBJ whole genome shotgun (WGS) entry which is preliminary data.</text>
</comment>
<keyword evidence="3" id="KW-0813">Transport</keyword>
<dbReference type="EMBL" id="BMIU01000019">
    <property type="protein sequence ID" value="GGF42718.1"/>
    <property type="molecule type" value="Genomic_DNA"/>
</dbReference>
<keyword evidence="13" id="KW-1185">Reference proteome</keyword>
<dbReference type="Pfam" id="PF03544">
    <property type="entry name" value="TonB_C"/>
    <property type="match status" value="1"/>
</dbReference>
<dbReference type="NCBIfam" id="TIGR01352">
    <property type="entry name" value="tonB_Cterm"/>
    <property type="match status" value="1"/>
</dbReference>
<dbReference type="Gene3D" id="3.30.1150.10">
    <property type="match status" value="1"/>
</dbReference>
<keyword evidence="9 10" id="KW-0472">Membrane</keyword>
<keyword evidence="7" id="KW-0653">Protein transport</keyword>
<protein>
    <submittedName>
        <fullName evidence="12">Protein TonB</fullName>
    </submittedName>
</protein>
<evidence type="ECO:0000259" key="11">
    <source>
        <dbReference type="PROSITE" id="PS52015"/>
    </source>
</evidence>
<evidence type="ECO:0000256" key="4">
    <source>
        <dbReference type="ARBA" id="ARBA00022475"/>
    </source>
</evidence>
<sequence>MESKKTPKADLRRKHGLFLNIGLLISTGLALVAFEFKSYAVITIQDYNLRPDPLEDILDVPITTHRVPKPPKIEQPEIKEVPNDKEIQEKFEPILDIEFPEDPIVNSPALPTGPPIADKADEIKDFAEQLPTPPGGMEGWAQYLSGNLTYPKQAVRLGIEGTVFLVFVVNKDGSIQDVEILRGVGGGCSEEAIRVLENAPDWKPGLQGGRPVRVKMRLPIKFKLN</sequence>
<dbReference type="InterPro" id="IPR003538">
    <property type="entry name" value="TonB"/>
</dbReference>
<dbReference type="InterPro" id="IPR037682">
    <property type="entry name" value="TonB_C"/>
</dbReference>
<organism evidence="12 13">
    <name type="scientific">Echinicola rosea</name>
    <dbReference type="NCBI Taxonomy" id="1807691"/>
    <lineage>
        <taxon>Bacteria</taxon>
        <taxon>Pseudomonadati</taxon>
        <taxon>Bacteroidota</taxon>
        <taxon>Cytophagia</taxon>
        <taxon>Cytophagales</taxon>
        <taxon>Cyclobacteriaceae</taxon>
        <taxon>Echinicola</taxon>
    </lineage>
</organism>
<evidence type="ECO:0000256" key="6">
    <source>
        <dbReference type="ARBA" id="ARBA00022692"/>
    </source>
</evidence>
<dbReference type="InterPro" id="IPR006260">
    <property type="entry name" value="TonB/TolA_C"/>
</dbReference>
<evidence type="ECO:0000256" key="9">
    <source>
        <dbReference type="ARBA" id="ARBA00023136"/>
    </source>
</evidence>
<keyword evidence="8 10" id="KW-1133">Transmembrane helix</keyword>
<evidence type="ECO:0000313" key="13">
    <source>
        <dbReference type="Proteomes" id="UP000647339"/>
    </source>
</evidence>
<evidence type="ECO:0000256" key="5">
    <source>
        <dbReference type="ARBA" id="ARBA00022519"/>
    </source>
</evidence>
<feature type="transmembrane region" description="Helical" evidence="10">
    <location>
        <begin position="16"/>
        <end position="34"/>
    </location>
</feature>
<evidence type="ECO:0000256" key="10">
    <source>
        <dbReference type="SAM" id="Phobius"/>
    </source>
</evidence>
<keyword evidence="4" id="KW-1003">Cell membrane</keyword>
<comment type="subcellular location">
    <subcellularLocation>
        <location evidence="1">Cell inner membrane</location>
        <topology evidence="1">Single-pass membrane protein</topology>
        <orientation evidence="1">Periplasmic side</orientation>
    </subcellularLocation>
</comment>
<keyword evidence="5" id="KW-0997">Cell inner membrane</keyword>
<dbReference type="Proteomes" id="UP000647339">
    <property type="component" value="Unassembled WGS sequence"/>
</dbReference>
<evidence type="ECO:0000256" key="1">
    <source>
        <dbReference type="ARBA" id="ARBA00004383"/>
    </source>
</evidence>
<proteinExistence type="inferred from homology"/>